<gene>
    <name evidence="2" type="ORF">HPC62_06830</name>
</gene>
<name>A0A6M8B437_9CYAN</name>
<evidence type="ECO:0000313" key="2">
    <source>
        <dbReference type="EMBL" id="QKD81949.1"/>
    </source>
</evidence>
<dbReference type="RefSeq" id="WP_172354331.1">
    <property type="nucleotide sequence ID" value="NZ_CP053661.1"/>
</dbReference>
<sequence>MTTLELITSFAFAFVVVGLFFDLDSTVKRIDRRTKRLELCLDLILDRLEIDTPFQLSERIKQIALDPKRKVEAIRLYKEETNVTLREAVDAINAYIAQHQSSSNS</sequence>
<keyword evidence="3" id="KW-1185">Reference proteome</keyword>
<evidence type="ECO:0000313" key="3">
    <source>
        <dbReference type="Proteomes" id="UP000505210"/>
    </source>
</evidence>
<evidence type="ECO:0000256" key="1">
    <source>
        <dbReference type="SAM" id="Phobius"/>
    </source>
</evidence>
<keyword evidence="1" id="KW-1133">Transmembrane helix</keyword>
<proteinExistence type="predicted"/>
<accession>A0A6M8B437</accession>
<keyword evidence="1" id="KW-0812">Transmembrane</keyword>
<feature type="transmembrane region" description="Helical" evidence="1">
    <location>
        <begin position="6"/>
        <end position="23"/>
    </location>
</feature>
<dbReference type="KEGG" id="theu:HPC62_06830"/>
<protein>
    <recommendedName>
        <fullName evidence="4">Ribosomal protein L7/L12 C-terminal domain-containing protein</fullName>
    </recommendedName>
</protein>
<dbReference type="AlphaFoldDB" id="A0A6M8B437"/>
<evidence type="ECO:0008006" key="4">
    <source>
        <dbReference type="Google" id="ProtNLM"/>
    </source>
</evidence>
<organism evidence="2 3">
    <name type="scientific">Thermoleptolyngbya sichuanensis A183</name>
    <dbReference type="NCBI Taxonomy" id="2737172"/>
    <lineage>
        <taxon>Bacteria</taxon>
        <taxon>Bacillati</taxon>
        <taxon>Cyanobacteriota</taxon>
        <taxon>Cyanophyceae</taxon>
        <taxon>Oculatellales</taxon>
        <taxon>Oculatellaceae</taxon>
        <taxon>Thermoleptolyngbya</taxon>
        <taxon>Thermoleptolyngbya sichuanensis</taxon>
    </lineage>
</organism>
<keyword evidence="1" id="KW-0472">Membrane</keyword>
<reference evidence="2 3" key="1">
    <citation type="submission" date="2020-05" db="EMBL/GenBank/DDBJ databases">
        <title>Complete genome sequence of of a novel Thermoleptolyngbya strain isolated from hot springs of Ganzi, Sichuan China.</title>
        <authorList>
            <person name="Tang J."/>
            <person name="Daroch M."/>
            <person name="Li L."/>
            <person name="Waleron K."/>
            <person name="Waleron M."/>
            <person name="Waleron M."/>
        </authorList>
    </citation>
    <scope>NUCLEOTIDE SEQUENCE [LARGE SCALE GENOMIC DNA]</scope>
    <source>
        <strain evidence="2 3">PKUAC-SCTA183</strain>
    </source>
</reference>
<dbReference type="EMBL" id="CP053661">
    <property type="protein sequence ID" value="QKD81949.1"/>
    <property type="molecule type" value="Genomic_DNA"/>
</dbReference>
<dbReference type="Proteomes" id="UP000505210">
    <property type="component" value="Chromosome"/>
</dbReference>